<reference evidence="7" key="1">
    <citation type="submission" date="2013-04" db="EMBL/GenBank/DDBJ databases">
        <authorList>
            <person name="Harkins D.M."/>
            <person name="Durkin A.S."/>
            <person name="Selengut J.D."/>
            <person name="Sanka R."/>
            <person name="DePew J."/>
            <person name="Purushe J."/>
            <person name="Ahmed A."/>
            <person name="van der Linden H."/>
            <person name="Goris M.G.A."/>
            <person name="Hartskeerl R.A."/>
            <person name="Vinetz J.M."/>
            <person name="Sutton G.G."/>
            <person name="Nelson W.C."/>
            <person name="Fouts D.E."/>
        </authorList>
    </citation>
    <scope>NUCLEOTIDE SEQUENCE [LARGE SCALE GENOMIC DNA]</scope>
    <source>
        <strain evidence="7">BUT 6</strain>
    </source>
</reference>
<evidence type="ECO:0000313" key="7">
    <source>
        <dbReference type="EMBL" id="EPG72638.1"/>
    </source>
</evidence>
<comment type="function">
    <text evidence="1 6">Required for the transposition of the insertion element.</text>
</comment>
<name>S3UTQ9_9LEPT</name>
<protein>
    <recommendedName>
        <fullName evidence="6">Mutator family transposase</fullName>
    </recommendedName>
</protein>
<evidence type="ECO:0000256" key="2">
    <source>
        <dbReference type="ARBA" id="ARBA00010961"/>
    </source>
</evidence>
<dbReference type="PANTHER" id="PTHR33217:SF7">
    <property type="entry name" value="TRANSPOSASE FOR INSERTION SEQUENCE ELEMENT IS1081"/>
    <property type="match status" value="1"/>
</dbReference>
<dbReference type="STRING" id="1193011.LEP1GSC058_0854"/>
<evidence type="ECO:0000256" key="3">
    <source>
        <dbReference type="ARBA" id="ARBA00022578"/>
    </source>
</evidence>
<dbReference type="AlphaFoldDB" id="S3UTQ9"/>
<dbReference type="GO" id="GO:0004803">
    <property type="term" value="F:transposase activity"/>
    <property type="evidence" value="ECO:0007669"/>
    <property type="project" value="UniProtKB-UniRule"/>
</dbReference>
<accession>S3UTQ9</accession>
<evidence type="ECO:0000256" key="6">
    <source>
        <dbReference type="RuleBase" id="RU365089"/>
    </source>
</evidence>
<keyword evidence="4 6" id="KW-0238">DNA-binding</keyword>
<evidence type="ECO:0000256" key="4">
    <source>
        <dbReference type="ARBA" id="ARBA00023125"/>
    </source>
</evidence>
<evidence type="ECO:0000313" key="8">
    <source>
        <dbReference type="Proteomes" id="UP000014540"/>
    </source>
</evidence>
<keyword evidence="5 6" id="KW-0233">DNA recombination</keyword>
<dbReference type="Pfam" id="PF00872">
    <property type="entry name" value="Transposase_mut"/>
    <property type="match status" value="1"/>
</dbReference>
<evidence type="ECO:0000256" key="5">
    <source>
        <dbReference type="ARBA" id="ARBA00023172"/>
    </source>
</evidence>
<sequence>MRPQLKKDLNELVRGSVEETLNALLDEEADKLCQASKYERSPDRVDTRAGSYNRNFETKAGKVKLKVPKLRTIPFESAIIERYKRRESSVEEVLMEMYLGYLFGGLKTLRKHSREPRFLLLRLANSTRKSLFKLTNGGFVSLPMNILMFNWMDYISRNLGEAKFAT</sequence>
<organism evidence="7 8">
    <name type="scientific">Leptospira fainei serovar Hurstbridge str. BUT 6</name>
    <dbReference type="NCBI Taxonomy" id="1193011"/>
    <lineage>
        <taxon>Bacteria</taxon>
        <taxon>Pseudomonadati</taxon>
        <taxon>Spirochaetota</taxon>
        <taxon>Spirochaetia</taxon>
        <taxon>Leptospirales</taxon>
        <taxon>Leptospiraceae</taxon>
        <taxon>Leptospira</taxon>
    </lineage>
</organism>
<comment type="similarity">
    <text evidence="2 6">Belongs to the transposase mutator family.</text>
</comment>
<dbReference type="GO" id="GO:0003677">
    <property type="term" value="F:DNA binding"/>
    <property type="evidence" value="ECO:0007669"/>
    <property type="project" value="UniProtKB-UniRule"/>
</dbReference>
<comment type="caution">
    <text evidence="7">The sequence shown here is derived from an EMBL/GenBank/DDBJ whole genome shotgun (WGS) entry which is preliminary data.</text>
</comment>
<keyword evidence="6" id="KW-0814">Transposable element</keyword>
<dbReference type="GO" id="GO:0006313">
    <property type="term" value="P:DNA transposition"/>
    <property type="evidence" value="ECO:0007669"/>
    <property type="project" value="UniProtKB-UniRule"/>
</dbReference>
<keyword evidence="8" id="KW-1185">Reference proteome</keyword>
<dbReference type="EMBL" id="AKWZ02000011">
    <property type="protein sequence ID" value="EPG72638.1"/>
    <property type="molecule type" value="Genomic_DNA"/>
</dbReference>
<dbReference type="InterPro" id="IPR001207">
    <property type="entry name" value="Transposase_mutator"/>
</dbReference>
<dbReference type="PANTHER" id="PTHR33217">
    <property type="entry name" value="TRANSPOSASE FOR INSERTION SEQUENCE ELEMENT IS1081"/>
    <property type="match status" value="1"/>
</dbReference>
<proteinExistence type="inferred from homology"/>
<evidence type="ECO:0000256" key="1">
    <source>
        <dbReference type="ARBA" id="ARBA00002190"/>
    </source>
</evidence>
<gene>
    <name evidence="7" type="ORF">LEP1GSC058_0854</name>
</gene>
<dbReference type="Proteomes" id="UP000014540">
    <property type="component" value="Unassembled WGS sequence"/>
</dbReference>
<keyword evidence="3 6" id="KW-0815">Transposition</keyword>